<reference evidence="1" key="1">
    <citation type="submission" date="2020-07" db="EMBL/GenBank/DDBJ databases">
        <title>Huge and variable diversity of episymbiotic CPR bacteria and DPANN archaea in groundwater ecosystems.</title>
        <authorList>
            <person name="He C.Y."/>
            <person name="Keren R."/>
            <person name="Whittaker M."/>
            <person name="Farag I.F."/>
            <person name="Doudna J."/>
            <person name="Cate J.H.D."/>
            <person name="Banfield J.F."/>
        </authorList>
    </citation>
    <scope>NUCLEOTIDE SEQUENCE</scope>
    <source>
        <strain evidence="1">NC_groundwater_17_Pr7_B-0.1um_64_12</strain>
    </source>
</reference>
<gene>
    <name evidence="1" type="ORF">HYR64_06445</name>
</gene>
<dbReference type="Proteomes" id="UP000727962">
    <property type="component" value="Unassembled WGS sequence"/>
</dbReference>
<dbReference type="InterPro" id="IPR005632">
    <property type="entry name" value="Chaperone_Skp"/>
</dbReference>
<name>A0A931LV27_FIMGI</name>
<dbReference type="SUPFAM" id="SSF111384">
    <property type="entry name" value="OmpH-like"/>
    <property type="match status" value="1"/>
</dbReference>
<evidence type="ECO:0000313" key="2">
    <source>
        <dbReference type="Proteomes" id="UP000727962"/>
    </source>
</evidence>
<organism evidence="1 2">
    <name type="scientific">Fimbriimonas ginsengisoli</name>
    <dbReference type="NCBI Taxonomy" id="1005039"/>
    <lineage>
        <taxon>Bacteria</taxon>
        <taxon>Bacillati</taxon>
        <taxon>Armatimonadota</taxon>
        <taxon>Fimbriimonadia</taxon>
        <taxon>Fimbriimonadales</taxon>
        <taxon>Fimbriimonadaceae</taxon>
        <taxon>Fimbriimonas</taxon>
    </lineage>
</organism>
<dbReference type="InterPro" id="IPR024930">
    <property type="entry name" value="Skp_dom_sf"/>
</dbReference>
<dbReference type="AlphaFoldDB" id="A0A931LV27"/>
<proteinExistence type="predicted"/>
<dbReference type="Gene3D" id="3.30.910.20">
    <property type="entry name" value="Skp domain"/>
    <property type="match status" value="1"/>
</dbReference>
<evidence type="ECO:0000313" key="1">
    <source>
        <dbReference type="EMBL" id="MBI1756729.1"/>
    </source>
</evidence>
<dbReference type="Pfam" id="PF03938">
    <property type="entry name" value="OmpH"/>
    <property type="match status" value="1"/>
</dbReference>
<accession>A0A931LV27</accession>
<sequence>MRRDRWDQLGWVMVAAIAGVLLAGAFQGATDKQGVVDISKVVEDSDIGKANQETFKQMKAAREGVLEFLDSYRLLTNEQAQRLRDLSLKATRTADETAELDRIKAEVIASSKKYAELGGKPSLTPDERTLMDDYTKRGQVMEQVGQRWFREFTAEMQGWADKQKASSLDLARKSVQEVAKAQGFSIVFEAGIAPYGSNDLTASALQAMNAKK</sequence>
<comment type="caution">
    <text evidence="1">The sequence shown here is derived from an EMBL/GenBank/DDBJ whole genome shotgun (WGS) entry which is preliminary data.</text>
</comment>
<dbReference type="GO" id="GO:0051082">
    <property type="term" value="F:unfolded protein binding"/>
    <property type="evidence" value="ECO:0007669"/>
    <property type="project" value="InterPro"/>
</dbReference>
<dbReference type="SMART" id="SM00935">
    <property type="entry name" value="OmpH"/>
    <property type="match status" value="1"/>
</dbReference>
<protein>
    <recommendedName>
        <fullName evidence="3">OmpH family outer membrane protein</fullName>
    </recommendedName>
</protein>
<dbReference type="EMBL" id="JACOSL010000039">
    <property type="protein sequence ID" value="MBI1756729.1"/>
    <property type="molecule type" value="Genomic_DNA"/>
</dbReference>
<evidence type="ECO:0008006" key="3">
    <source>
        <dbReference type="Google" id="ProtNLM"/>
    </source>
</evidence>